<reference evidence="1 2" key="1">
    <citation type="submission" date="2013-02" db="EMBL/GenBank/DDBJ databases">
        <authorList>
            <person name="Genoscope - CEA"/>
        </authorList>
    </citation>
    <scope>NUCLEOTIDE SEQUENCE [LARGE SCALE GENOMIC DNA]</scope>
    <source>
        <strain evidence="1 2">STM 2683</strain>
    </source>
</reference>
<dbReference type="EMBL" id="CAUM01000003">
    <property type="protein sequence ID" value="CCV03022.1"/>
    <property type="molecule type" value="Genomic_DNA"/>
</dbReference>
<proteinExistence type="predicted"/>
<organism evidence="1 2">
    <name type="scientific">Mesorhizobium metallidurans STM 2683</name>
    <dbReference type="NCBI Taxonomy" id="1297569"/>
    <lineage>
        <taxon>Bacteria</taxon>
        <taxon>Pseudomonadati</taxon>
        <taxon>Pseudomonadota</taxon>
        <taxon>Alphaproteobacteria</taxon>
        <taxon>Hyphomicrobiales</taxon>
        <taxon>Phyllobacteriaceae</taxon>
        <taxon>Mesorhizobium</taxon>
    </lineage>
</organism>
<name>M5EFB1_9HYPH</name>
<evidence type="ECO:0000313" key="1">
    <source>
        <dbReference type="EMBL" id="CCV03022.1"/>
    </source>
</evidence>
<keyword evidence="2" id="KW-1185">Reference proteome</keyword>
<sequence>MIRAALVPVLKDRLLPPVSRAYAQDDIKDGDIFRVAPPEYMKAEYYLRGSTGKGIDNSNAGPEGL</sequence>
<dbReference type="STRING" id="1297569.MESS2_1000036"/>
<gene>
    <name evidence="1" type="ORF">MESS2_1000036</name>
</gene>
<comment type="caution">
    <text evidence="1">The sequence shown here is derived from an EMBL/GenBank/DDBJ whole genome shotgun (WGS) entry which is preliminary data.</text>
</comment>
<dbReference type="AlphaFoldDB" id="M5EFB1"/>
<accession>M5EFB1</accession>
<evidence type="ECO:0000313" key="2">
    <source>
        <dbReference type="Proteomes" id="UP000012062"/>
    </source>
</evidence>
<protein>
    <submittedName>
        <fullName evidence="1">Uncharacterized protein</fullName>
    </submittedName>
</protein>
<dbReference type="Proteomes" id="UP000012062">
    <property type="component" value="Unassembled WGS sequence"/>
</dbReference>